<sequence length="280" mass="31625">MFKVKSKADDNSCRALGAALINKTLICESSAYLYIMQQLIHTHTHTYGIIYSARTAARLPIRTRIYRQVRGILLAAATAGEPRSIQRTQLHATRRIPGDAHTHTKICNLLSRRDLPGTRASTIASRARRRAFVRRSLTPYMRSRERVRKESALYEVVCPAVYVSRAMGLAPYELTARGQADGQARLAPSRLNCLYSLFWTSLYSYIVVTSLIRFSGSKRDKPVLGVTETGKEFGRVQKVRSFYADDLSCCRSRCTPAREQRVRAELNSIANARWPSADEH</sequence>
<dbReference type="EMBL" id="CADCXV010000683">
    <property type="protein sequence ID" value="CAB0032587.1"/>
    <property type="molecule type" value="Genomic_DNA"/>
</dbReference>
<dbReference type="Proteomes" id="UP000479190">
    <property type="component" value="Unassembled WGS sequence"/>
</dbReference>
<organism evidence="1 2">
    <name type="scientific">Trichogramma brassicae</name>
    <dbReference type="NCBI Taxonomy" id="86971"/>
    <lineage>
        <taxon>Eukaryota</taxon>
        <taxon>Metazoa</taxon>
        <taxon>Ecdysozoa</taxon>
        <taxon>Arthropoda</taxon>
        <taxon>Hexapoda</taxon>
        <taxon>Insecta</taxon>
        <taxon>Pterygota</taxon>
        <taxon>Neoptera</taxon>
        <taxon>Endopterygota</taxon>
        <taxon>Hymenoptera</taxon>
        <taxon>Apocrita</taxon>
        <taxon>Proctotrupomorpha</taxon>
        <taxon>Chalcidoidea</taxon>
        <taxon>Trichogrammatidae</taxon>
        <taxon>Trichogramma</taxon>
    </lineage>
</organism>
<name>A0A6H5IBF9_9HYME</name>
<dbReference type="OrthoDB" id="6366728at2759"/>
<reference evidence="1 2" key="1">
    <citation type="submission" date="2020-02" db="EMBL/GenBank/DDBJ databases">
        <authorList>
            <person name="Ferguson B K."/>
        </authorList>
    </citation>
    <scope>NUCLEOTIDE SEQUENCE [LARGE SCALE GENOMIC DNA]</scope>
</reference>
<feature type="non-terminal residue" evidence="1">
    <location>
        <position position="280"/>
    </location>
</feature>
<accession>A0A6H5IBF9</accession>
<evidence type="ECO:0000313" key="2">
    <source>
        <dbReference type="Proteomes" id="UP000479190"/>
    </source>
</evidence>
<gene>
    <name evidence="1" type="ORF">TBRA_LOCUS4518</name>
</gene>
<dbReference type="AlphaFoldDB" id="A0A6H5IBF9"/>
<protein>
    <submittedName>
        <fullName evidence="1">Uncharacterized protein</fullName>
    </submittedName>
</protein>
<proteinExistence type="predicted"/>
<evidence type="ECO:0000313" key="1">
    <source>
        <dbReference type="EMBL" id="CAB0032587.1"/>
    </source>
</evidence>
<keyword evidence="2" id="KW-1185">Reference proteome</keyword>